<dbReference type="PANTHER" id="PTHR39466">
    <property type="entry name" value="RGS DOMAIN-CONTAINING PROTEIN"/>
    <property type="match status" value="1"/>
</dbReference>
<feature type="compositionally biased region" description="Low complexity" evidence="1">
    <location>
        <begin position="100"/>
        <end position="113"/>
    </location>
</feature>
<gene>
    <name evidence="3" type="ORF">MELLADRAFT_109404</name>
</gene>
<dbReference type="RefSeq" id="XP_007413399.1">
    <property type="nucleotide sequence ID" value="XM_007413337.1"/>
</dbReference>
<feature type="compositionally biased region" description="Basic and acidic residues" evidence="1">
    <location>
        <begin position="9"/>
        <end position="20"/>
    </location>
</feature>
<keyword evidence="2" id="KW-0472">Membrane</keyword>
<feature type="transmembrane region" description="Helical" evidence="2">
    <location>
        <begin position="400"/>
        <end position="424"/>
    </location>
</feature>
<dbReference type="Proteomes" id="UP000001072">
    <property type="component" value="Unassembled WGS sequence"/>
</dbReference>
<evidence type="ECO:0000256" key="1">
    <source>
        <dbReference type="SAM" id="MobiDB-lite"/>
    </source>
</evidence>
<feature type="transmembrane region" description="Helical" evidence="2">
    <location>
        <begin position="525"/>
        <end position="546"/>
    </location>
</feature>
<feature type="region of interest" description="Disordered" evidence="1">
    <location>
        <begin position="1"/>
        <end position="20"/>
    </location>
</feature>
<dbReference type="HOGENOM" id="CLU_491813_0_0_1"/>
<organism evidence="4">
    <name type="scientific">Melampsora larici-populina (strain 98AG31 / pathotype 3-4-7)</name>
    <name type="common">Poplar leaf rust fungus</name>
    <dbReference type="NCBI Taxonomy" id="747676"/>
    <lineage>
        <taxon>Eukaryota</taxon>
        <taxon>Fungi</taxon>
        <taxon>Dikarya</taxon>
        <taxon>Basidiomycota</taxon>
        <taxon>Pucciniomycotina</taxon>
        <taxon>Pucciniomycetes</taxon>
        <taxon>Pucciniales</taxon>
        <taxon>Melampsoraceae</taxon>
        <taxon>Melampsora</taxon>
    </lineage>
</organism>
<reference evidence="4" key="1">
    <citation type="journal article" date="2011" name="Proc. Natl. Acad. Sci. U.S.A.">
        <title>Obligate biotrophy features unraveled by the genomic analysis of rust fungi.</title>
        <authorList>
            <person name="Duplessis S."/>
            <person name="Cuomo C.A."/>
            <person name="Lin Y.-C."/>
            <person name="Aerts A."/>
            <person name="Tisserant E."/>
            <person name="Veneault-Fourrey C."/>
            <person name="Joly D.L."/>
            <person name="Hacquard S."/>
            <person name="Amselem J."/>
            <person name="Cantarel B.L."/>
            <person name="Chiu R."/>
            <person name="Coutinho P.M."/>
            <person name="Feau N."/>
            <person name="Field M."/>
            <person name="Frey P."/>
            <person name="Gelhaye E."/>
            <person name="Goldberg J."/>
            <person name="Grabherr M.G."/>
            <person name="Kodira C.D."/>
            <person name="Kohler A."/>
            <person name="Kuees U."/>
            <person name="Lindquist E.A."/>
            <person name="Lucas S.M."/>
            <person name="Mago R."/>
            <person name="Mauceli E."/>
            <person name="Morin E."/>
            <person name="Murat C."/>
            <person name="Pangilinan J.L."/>
            <person name="Park R."/>
            <person name="Pearson M."/>
            <person name="Quesneville H."/>
            <person name="Rouhier N."/>
            <person name="Sakthikumar S."/>
            <person name="Salamov A.A."/>
            <person name="Schmutz J."/>
            <person name="Selles B."/>
            <person name="Shapiro H."/>
            <person name="Tanguay P."/>
            <person name="Tuskan G.A."/>
            <person name="Henrissat B."/>
            <person name="Van de Peer Y."/>
            <person name="Rouze P."/>
            <person name="Ellis J.G."/>
            <person name="Dodds P.N."/>
            <person name="Schein J.E."/>
            <person name="Zhong S."/>
            <person name="Hamelin R.C."/>
            <person name="Grigoriev I.V."/>
            <person name="Szabo L.J."/>
            <person name="Martin F."/>
        </authorList>
    </citation>
    <scope>NUCLEOTIDE SEQUENCE [LARGE SCALE GENOMIC DNA]</scope>
    <source>
        <strain evidence="4">98AG31 / pathotype 3-4-7</strain>
    </source>
</reference>
<keyword evidence="4" id="KW-1185">Reference proteome</keyword>
<proteinExistence type="predicted"/>
<name>F4RWD0_MELLP</name>
<feature type="transmembrane region" description="Helical" evidence="2">
    <location>
        <begin position="444"/>
        <end position="471"/>
    </location>
</feature>
<evidence type="ECO:0008006" key="5">
    <source>
        <dbReference type="Google" id="ProtNLM"/>
    </source>
</evidence>
<feature type="region of interest" description="Disordered" evidence="1">
    <location>
        <begin position="92"/>
        <end position="117"/>
    </location>
</feature>
<dbReference type="InParanoid" id="F4RWD0"/>
<dbReference type="KEGG" id="mlr:MELLADRAFT_109404"/>
<dbReference type="VEuPathDB" id="FungiDB:MELLADRAFT_109404"/>
<dbReference type="AlphaFoldDB" id="F4RWD0"/>
<accession>F4RWD0</accession>
<keyword evidence="2" id="KW-0812">Transmembrane</keyword>
<keyword evidence="2" id="KW-1133">Transmembrane helix</keyword>
<evidence type="ECO:0000313" key="3">
    <source>
        <dbReference type="EMBL" id="EGG03264.1"/>
    </source>
</evidence>
<evidence type="ECO:0000256" key="2">
    <source>
        <dbReference type="SAM" id="Phobius"/>
    </source>
</evidence>
<evidence type="ECO:0000313" key="4">
    <source>
        <dbReference type="Proteomes" id="UP000001072"/>
    </source>
</evidence>
<protein>
    <recommendedName>
        <fullName evidence="5">RGS domain-containing protein</fullName>
    </recommendedName>
</protein>
<dbReference type="EMBL" id="GL883125">
    <property type="protein sequence ID" value="EGG03264.1"/>
    <property type="molecule type" value="Genomic_DNA"/>
</dbReference>
<dbReference type="OrthoDB" id="2505734at2759"/>
<sequence>MLGGYGSDWTRRRYSETEGKSEICTELATTLSKSTTPQPTKVRRLSFARHASVIESTTGTSSQPRIPLQISKTFNFRHQTDQEAPTSFKDLIGEKSRSGSYSSNTTEEITTTSSEHDSTTISLEVQSILDGSSKKPFHMANFECFLQDSKKLDPLEETNSWLIHASVMVAFLLEFRSYAEMFARIPAHEKTASPHPFDIICIINSGLPHNPSHPSLAHTRNDERRACFDEYYKNHSNEYPTLDTTNSSKHSPVRKVNWAASVRSYSTDRLVEPTSISQPYPSRSRRAISVSCSNISSAVSSVLPDGLNPESQPMRSEFDGLIQKYLGSRNAWDQAGGLLSQFDELKSDLMTRALLEAKYTNHPAVLAGLVEFILQGLNQHVIPIFMEKTSDHSKKNKGIIAIRMVAGLLILLSATILELILIILPSPLAKALEIRTIPRWFRLTFLPLFVISTLLISMDRFNICCFTFWSLKSSCVSCLSRRKMQGIGGKLSQSEKQSLDNMEENLLGKNRSSEPQKAHEMKKNACWWILTSLVLTLLLQTTFLLLPATHLKEK</sequence>
<dbReference type="PANTHER" id="PTHR39466:SF1">
    <property type="entry name" value="RGS DOMAIN-CONTAINING PROTEIN"/>
    <property type="match status" value="1"/>
</dbReference>
<dbReference type="GeneID" id="18923756"/>